<dbReference type="InterPro" id="IPR027806">
    <property type="entry name" value="HARBI1_dom"/>
</dbReference>
<dbReference type="GO" id="GO:0046872">
    <property type="term" value="F:metal ion binding"/>
    <property type="evidence" value="ECO:0007669"/>
    <property type="project" value="UniProtKB-KW"/>
</dbReference>
<evidence type="ECO:0000313" key="6">
    <source>
        <dbReference type="Proteomes" id="UP000275652"/>
    </source>
</evidence>
<organism evidence="5 6">
    <name type="scientific">Aphanomyces astaci</name>
    <name type="common">Crayfish plague agent</name>
    <dbReference type="NCBI Taxonomy" id="112090"/>
    <lineage>
        <taxon>Eukaryota</taxon>
        <taxon>Sar</taxon>
        <taxon>Stramenopiles</taxon>
        <taxon>Oomycota</taxon>
        <taxon>Saprolegniomycetes</taxon>
        <taxon>Saprolegniales</taxon>
        <taxon>Verrucalvaceae</taxon>
        <taxon>Aphanomyces</taxon>
    </lineage>
</organism>
<dbReference type="Pfam" id="PF13359">
    <property type="entry name" value="DDE_Tnp_4"/>
    <property type="match status" value="1"/>
</dbReference>
<evidence type="ECO:0000256" key="1">
    <source>
        <dbReference type="ARBA" id="ARBA00001968"/>
    </source>
</evidence>
<feature type="domain" description="DDE Tnp4" evidence="4">
    <location>
        <begin position="198"/>
        <end position="372"/>
    </location>
</feature>
<dbReference type="AlphaFoldDB" id="A0A9X8E459"/>
<feature type="region of interest" description="Disordered" evidence="3">
    <location>
        <begin position="396"/>
        <end position="425"/>
    </location>
</feature>
<comment type="caution">
    <text evidence="5">The sequence shown here is derived from an EMBL/GenBank/DDBJ whole genome shotgun (WGS) entry which is preliminary data.</text>
</comment>
<dbReference type="EMBL" id="QUTI01021069">
    <property type="protein sequence ID" value="RLO08797.1"/>
    <property type="molecule type" value="Genomic_DNA"/>
</dbReference>
<proteinExistence type="predicted"/>
<comment type="cofactor">
    <cofactor evidence="1">
        <name>a divalent metal cation</name>
        <dbReference type="ChEBI" id="CHEBI:60240"/>
    </cofactor>
</comment>
<accession>A0A9X8E459</accession>
<evidence type="ECO:0000256" key="3">
    <source>
        <dbReference type="SAM" id="MobiDB-lite"/>
    </source>
</evidence>
<evidence type="ECO:0000259" key="4">
    <source>
        <dbReference type="Pfam" id="PF13359"/>
    </source>
</evidence>
<reference evidence="5 6" key="1">
    <citation type="journal article" date="2018" name="J. Invertebr. Pathol.">
        <title>New genotyping method for the causative agent of crayfish plague (Aphanomyces astaci) based on whole genome data.</title>
        <authorList>
            <person name="Minardi D."/>
            <person name="Studholme D.J."/>
            <person name="van der Giezen M."/>
            <person name="Pretto T."/>
            <person name="Oidtmann B."/>
        </authorList>
    </citation>
    <scope>NUCLEOTIDE SEQUENCE [LARGE SCALE GENOMIC DNA]</scope>
    <source>
        <strain evidence="5 6">KB13</strain>
    </source>
</reference>
<gene>
    <name evidence="5" type="ORF">DYB28_009402</name>
</gene>
<dbReference type="Proteomes" id="UP000275652">
    <property type="component" value="Unassembled WGS sequence"/>
</dbReference>
<name>A0A9X8E459_APHAT</name>
<evidence type="ECO:0000256" key="2">
    <source>
        <dbReference type="ARBA" id="ARBA00022723"/>
    </source>
</evidence>
<evidence type="ECO:0000313" key="5">
    <source>
        <dbReference type="EMBL" id="RLO08797.1"/>
    </source>
</evidence>
<keyword evidence="2" id="KW-0479">Metal-binding</keyword>
<sequence length="450" mass="50677">MHMLARKRVLTAINRLSFKKILHVPQPIPGCRHCFATLPSCGLNARSIDHGVDVLNGLQARRDARRHSHPTITMDDDEDYDSPSPVLDAFIKTRGPAVVHGLTNFSLSEINLVWKDLQSSVSQEWNVGSALWLVVSVVFKEKSPTFSKRVNTFLAAIHPTLRAMYIDIVLDKYSMQHLHTSGHQFNNFPSALYAVDVTYRRTNVPAGSFNEKKRFYSKKHGQYVLKVEASVLPNGLAINVTTAVPGSVADIAICESNLDFHQDKLKKNGEEDDMLDDGPMQEEYPRSWALLADKGYQGLHHQLRAITPMKRPAGGLLSAADMAVNDKIASDRVIVENVFGRLKTLWSVVGDTYTWKRENYDLYFQTCVVFTNLYIRFLPLREVDGDDLHRHVSGLLSSGQKKKAKRAGSVMKSREKRKRRLSSLFSTGESAQFTSEVDFYDSADESSIFD</sequence>
<protein>
    <recommendedName>
        <fullName evidence="4">DDE Tnp4 domain-containing protein</fullName>
    </recommendedName>
</protein>